<dbReference type="Gene3D" id="1.10.260.40">
    <property type="entry name" value="lambda repressor-like DNA-binding domains"/>
    <property type="match status" value="1"/>
</dbReference>
<dbReference type="InterPro" id="IPR000843">
    <property type="entry name" value="HTH_LacI"/>
</dbReference>
<dbReference type="InterPro" id="IPR046335">
    <property type="entry name" value="LacI/GalR-like_sensor"/>
</dbReference>
<dbReference type="Proteomes" id="UP000763557">
    <property type="component" value="Unassembled WGS sequence"/>
</dbReference>
<dbReference type="EMBL" id="JAAATY010000010">
    <property type="protein sequence ID" value="NRN66465.1"/>
    <property type="molecule type" value="Genomic_DNA"/>
</dbReference>
<evidence type="ECO:0000256" key="2">
    <source>
        <dbReference type="ARBA" id="ARBA00023125"/>
    </source>
</evidence>
<feature type="domain" description="HTH lacI-type" evidence="4">
    <location>
        <begin position="3"/>
        <end position="58"/>
    </location>
</feature>
<evidence type="ECO:0000313" key="5">
    <source>
        <dbReference type="EMBL" id="NRN66465.1"/>
    </source>
</evidence>
<dbReference type="SUPFAM" id="SSF47413">
    <property type="entry name" value="lambda repressor-like DNA-binding domains"/>
    <property type="match status" value="1"/>
</dbReference>
<sequence length="332" mass="35515">MYVSLKDVAARAGVSFQTASKVLNGHSRVASPSTRERIQRAAAELGYVPNAMARGLVRQASVTIGVLADDFSDQAVSQFVLAAQRAAASHGHGALISSVHADIDAELAVRKLLEYRVDGILVAAPSLEDEPQLGDALRGPLPVVSINRIHGGGVPLIGSDHALTGTLAAQHLLDLGHRRIGTVIGPRGRQVVRRRTRGFRDTLRAAGRPLPERRIAEADWTYDGGWAATHRLLDTDPAITAVFVQNDVMAMGALKALHERGLRLPADCSVVGCDDLSFAAYLVPPLTTVRIPFEETGERAATLLLDRIGGKQIPTRNLLPVELVVRESTTSP</sequence>
<dbReference type="CDD" id="cd01574">
    <property type="entry name" value="PBP1_LacI"/>
    <property type="match status" value="1"/>
</dbReference>
<evidence type="ECO:0000256" key="1">
    <source>
        <dbReference type="ARBA" id="ARBA00023015"/>
    </source>
</evidence>
<name>A0ABX2F6P7_9PSEU</name>
<dbReference type="Pfam" id="PF13377">
    <property type="entry name" value="Peripla_BP_3"/>
    <property type="match status" value="1"/>
</dbReference>
<keyword evidence="1" id="KW-0805">Transcription regulation</keyword>
<organism evidence="5 6">
    <name type="scientific">Kibdelosporangium persicum</name>
    <dbReference type="NCBI Taxonomy" id="2698649"/>
    <lineage>
        <taxon>Bacteria</taxon>
        <taxon>Bacillati</taxon>
        <taxon>Actinomycetota</taxon>
        <taxon>Actinomycetes</taxon>
        <taxon>Pseudonocardiales</taxon>
        <taxon>Pseudonocardiaceae</taxon>
        <taxon>Kibdelosporangium</taxon>
    </lineage>
</organism>
<protein>
    <submittedName>
        <fullName evidence="5">HTH-type transcriptional repressor CytR</fullName>
    </submittedName>
</protein>
<dbReference type="PROSITE" id="PS50932">
    <property type="entry name" value="HTH_LACI_2"/>
    <property type="match status" value="1"/>
</dbReference>
<evidence type="ECO:0000313" key="6">
    <source>
        <dbReference type="Proteomes" id="UP000763557"/>
    </source>
</evidence>
<comment type="caution">
    <text evidence="5">The sequence shown here is derived from an EMBL/GenBank/DDBJ whole genome shotgun (WGS) entry which is preliminary data.</text>
</comment>
<dbReference type="Gene3D" id="3.40.50.2300">
    <property type="match status" value="2"/>
</dbReference>
<proteinExistence type="predicted"/>
<dbReference type="InterPro" id="IPR028082">
    <property type="entry name" value="Peripla_BP_I"/>
</dbReference>
<evidence type="ECO:0000256" key="3">
    <source>
        <dbReference type="ARBA" id="ARBA00023163"/>
    </source>
</evidence>
<dbReference type="PROSITE" id="PS00356">
    <property type="entry name" value="HTH_LACI_1"/>
    <property type="match status" value="1"/>
</dbReference>
<keyword evidence="3" id="KW-0804">Transcription</keyword>
<dbReference type="Pfam" id="PF00356">
    <property type="entry name" value="LacI"/>
    <property type="match status" value="1"/>
</dbReference>
<dbReference type="PANTHER" id="PTHR30146">
    <property type="entry name" value="LACI-RELATED TRANSCRIPTIONAL REPRESSOR"/>
    <property type="match status" value="1"/>
</dbReference>
<accession>A0ABX2F6P7</accession>
<gene>
    <name evidence="5" type="ORF">GC106_36900</name>
</gene>
<keyword evidence="2" id="KW-0238">DNA-binding</keyword>
<dbReference type="InterPro" id="IPR010982">
    <property type="entry name" value="Lambda_DNA-bd_dom_sf"/>
</dbReference>
<keyword evidence="6" id="KW-1185">Reference proteome</keyword>
<dbReference type="PANTHER" id="PTHR30146:SF109">
    <property type="entry name" value="HTH-TYPE TRANSCRIPTIONAL REGULATOR GALS"/>
    <property type="match status" value="1"/>
</dbReference>
<evidence type="ECO:0000259" key="4">
    <source>
        <dbReference type="PROSITE" id="PS50932"/>
    </source>
</evidence>
<reference evidence="5 6" key="1">
    <citation type="submission" date="2020-01" db="EMBL/GenBank/DDBJ databases">
        <title>Kibdelosporangium persica a novel Actinomycetes from a hot desert in Iran.</title>
        <authorList>
            <person name="Safaei N."/>
            <person name="Zaburannyi N."/>
            <person name="Mueller R."/>
            <person name="Wink J."/>
        </authorList>
    </citation>
    <scope>NUCLEOTIDE SEQUENCE [LARGE SCALE GENOMIC DNA]</scope>
    <source>
        <strain evidence="5 6">4NS15</strain>
    </source>
</reference>
<dbReference type="SMART" id="SM00354">
    <property type="entry name" value="HTH_LACI"/>
    <property type="match status" value="1"/>
</dbReference>
<dbReference type="CDD" id="cd01392">
    <property type="entry name" value="HTH_LacI"/>
    <property type="match status" value="1"/>
</dbReference>
<dbReference type="SUPFAM" id="SSF53822">
    <property type="entry name" value="Periplasmic binding protein-like I"/>
    <property type="match status" value="1"/>
</dbReference>